<evidence type="ECO:0000259" key="6">
    <source>
        <dbReference type="PROSITE" id="PS50089"/>
    </source>
</evidence>
<evidence type="ECO:0000256" key="1">
    <source>
        <dbReference type="ARBA" id="ARBA00022723"/>
    </source>
</evidence>
<keyword evidence="10" id="KW-1185">Reference proteome</keyword>
<feature type="non-terminal residue" evidence="8">
    <location>
        <position position="1"/>
    </location>
</feature>
<dbReference type="InterPro" id="IPR013083">
    <property type="entry name" value="Znf_RING/FYVE/PHD"/>
</dbReference>
<evidence type="ECO:0000313" key="10">
    <source>
        <dbReference type="Proteomes" id="UP000654075"/>
    </source>
</evidence>
<dbReference type="EMBL" id="CAJNNV010025019">
    <property type="protein sequence ID" value="CAE8611365.1"/>
    <property type="molecule type" value="Genomic_DNA"/>
</dbReference>
<dbReference type="SUPFAM" id="SSF57850">
    <property type="entry name" value="RING/U-box"/>
    <property type="match status" value="1"/>
</dbReference>
<keyword evidence="3" id="KW-0862">Zinc</keyword>
<proteinExistence type="predicted"/>
<protein>
    <recommendedName>
        <fullName evidence="6">RING-type domain-containing protein</fullName>
    </recommendedName>
</protein>
<accession>A0A813LWI7</accession>
<keyword evidence="1" id="KW-0479">Metal-binding</keyword>
<dbReference type="Gene3D" id="3.30.40.10">
    <property type="entry name" value="Zinc/RING finger domain, C3HC4 (zinc finger)"/>
    <property type="match status" value="1"/>
</dbReference>
<name>A0A813LWI7_POLGL</name>
<evidence type="ECO:0000313" key="8">
    <source>
        <dbReference type="EMBL" id="CAE8741647.1"/>
    </source>
</evidence>
<feature type="region of interest" description="Disordered" evidence="5">
    <location>
        <begin position="45"/>
        <end position="112"/>
    </location>
</feature>
<dbReference type="EMBL" id="CAJNNW010037411">
    <property type="protein sequence ID" value="CAE8741647.1"/>
    <property type="molecule type" value="Genomic_DNA"/>
</dbReference>
<evidence type="ECO:0000313" key="7">
    <source>
        <dbReference type="EMBL" id="CAE8611365.1"/>
    </source>
</evidence>
<dbReference type="Proteomes" id="UP000654075">
    <property type="component" value="Unassembled WGS sequence"/>
</dbReference>
<dbReference type="Proteomes" id="UP000626109">
    <property type="component" value="Unassembled WGS sequence"/>
</dbReference>
<dbReference type="GO" id="GO:0008270">
    <property type="term" value="F:zinc ion binding"/>
    <property type="evidence" value="ECO:0007669"/>
    <property type="project" value="UniProtKB-KW"/>
</dbReference>
<feature type="non-terminal residue" evidence="8">
    <location>
        <position position="246"/>
    </location>
</feature>
<evidence type="ECO:0000256" key="4">
    <source>
        <dbReference type="PROSITE-ProRule" id="PRU00175"/>
    </source>
</evidence>
<evidence type="ECO:0000313" key="9">
    <source>
        <dbReference type="Proteomes" id="UP000626109"/>
    </source>
</evidence>
<dbReference type="OrthoDB" id="10566764at2759"/>
<keyword evidence="2 4" id="KW-0863">Zinc-finger</keyword>
<reference evidence="8" key="1">
    <citation type="submission" date="2021-02" db="EMBL/GenBank/DDBJ databases">
        <authorList>
            <person name="Dougan E. K."/>
            <person name="Rhodes N."/>
            <person name="Thang M."/>
            <person name="Chan C."/>
        </authorList>
    </citation>
    <scope>NUCLEOTIDE SEQUENCE</scope>
</reference>
<dbReference type="AlphaFoldDB" id="A0A813LWI7"/>
<dbReference type="InterPro" id="IPR017907">
    <property type="entry name" value="Znf_RING_CS"/>
</dbReference>
<feature type="region of interest" description="Disordered" evidence="5">
    <location>
        <begin position="154"/>
        <end position="183"/>
    </location>
</feature>
<dbReference type="InterPro" id="IPR001841">
    <property type="entry name" value="Znf_RING"/>
</dbReference>
<feature type="compositionally biased region" description="Low complexity" evidence="5">
    <location>
        <begin position="80"/>
        <end position="104"/>
    </location>
</feature>
<feature type="compositionally biased region" description="Basic and acidic residues" evidence="5">
    <location>
        <begin position="161"/>
        <end position="171"/>
    </location>
</feature>
<gene>
    <name evidence="7" type="ORF">PGLA1383_LOCUS29169</name>
    <name evidence="8" type="ORF">PGLA2088_LOCUS50594</name>
</gene>
<sequence>GLSGRHSAGSRVEYYSQTAARWVPAIVLGFDENSGTYQLDIHQGADPQKVRGESLSAASDDIDRTGGGAPLFRQRPRHIAASGYAEEEQQSSSSSSAPGPRSQQLRQGDPAEYFSTTHGGWVPAVVLDFDEKRGAYILNIQPIAFPNKVRPAPEAVGAADAQEKHDADRQGPSHGSSEAGGRALPRQLQWQPCGLCKAVCFTDDLMTCGCEHRFCGPCLQKHILRLDFLRERVRCPSCTEEFGPQQ</sequence>
<evidence type="ECO:0000256" key="5">
    <source>
        <dbReference type="SAM" id="MobiDB-lite"/>
    </source>
</evidence>
<evidence type="ECO:0000256" key="3">
    <source>
        <dbReference type="ARBA" id="ARBA00022833"/>
    </source>
</evidence>
<feature type="domain" description="RING-type" evidence="6">
    <location>
        <begin position="193"/>
        <end position="239"/>
    </location>
</feature>
<evidence type="ECO:0000256" key="2">
    <source>
        <dbReference type="ARBA" id="ARBA00022771"/>
    </source>
</evidence>
<dbReference type="PROSITE" id="PS50089">
    <property type="entry name" value="ZF_RING_2"/>
    <property type="match status" value="1"/>
</dbReference>
<organism evidence="8 9">
    <name type="scientific">Polarella glacialis</name>
    <name type="common">Dinoflagellate</name>
    <dbReference type="NCBI Taxonomy" id="89957"/>
    <lineage>
        <taxon>Eukaryota</taxon>
        <taxon>Sar</taxon>
        <taxon>Alveolata</taxon>
        <taxon>Dinophyceae</taxon>
        <taxon>Suessiales</taxon>
        <taxon>Suessiaceae</taxon>
        <taxon>Polarella</taxon>
    </lineage>
</organism>
<dbReference type="PROSITE" id="PS00518">
    <property type="entry name" value="ZF_RING_1"/>
    <property type="match status" value="1"/>
</dbReference>
<comment type="caution">
    <text evidence="8">The sequence shown here is derived from an EMBL/GenBank/DDBJ whole genome shotgun (WGS) entry which is preliminary data.</text>
</comment>